<comment type="caution">
    <text evidence="1">The sequence shown here is derived from an EMBL/GenBank/DDBJ whole genome shotgun (WGS) entry which is preliminary data.</text>
</comment>
<reference evidence="1" key="1">
    <citation type="submission" date="2021-02" db="EMBL/GenBank/DDBJ databases">
        <title>Genome sequence Cadophora malorum strain M34.</title>
        <authorList>
            <person name="Stefanovic E."/>
            <person name="Vu D."/>
            <person name="Scully C."/>
            <person name="Dijksterhuis J."/>
            <person name="Roader J."/>
            <person name="Houbraken J."/>
        </authorList>
    </citation>
    <scope>NUCLEOTIDE SEQUENCE</scope>
    <source>
        <strain evidence="1">M34</strain>
    </source>
</reference>
<organism evidence="1 2">
    <name type="scientific">Cadophora malorum</name>
    <dbReference type="NCBI Taxonomy" id="108018"/>
    <lineage>
        <taxon>Eukaryota</taxon>
        <taxon>Fungi</taxon>
        <taxon>Dikarya</taxon>
        <taxon>Ascomycota</taxon>
        <taxon>Pezizomycotina</taxon>
        <taxon>Leotiomycetes</taxon>
        <taxon>Helotiales</taxon>
        <taxon>Ploettnerulaceae</taxon>
        <taxon>Cadophora</taxon>
    </lineage>
</organism>
<protein>
    <submittedName>
        <fullName evidence="1">Uncharacterized protein</fullName>
    </submittedName>
</protein>
<keyword evidence="2" id="KW-1185">Reference proteome</keyword>
<accession>A0A8H7W5M5</accession>
<dbReference type="AlphaFoldDB" id="A0A8H7W5M5"/>
<evidence type="ECO:0000313" key="2">
    <source>
        <dbReference type="Proteomes" id="UP000664132"/>
    </source>
</evidence>
<evidence type="ECO:0000313" key="1">
    <source>
        <dbReference type="EMBL" id="KAG4418511.1"/>
    </source>
</evidence>
<gene>
    <name evidence="1" type="ORF">IFR04_008314</name>
</gene>
<dbReference type="Proteomes" id="UP000664132">
    <property type="component" value="Unassembled WGS sequence"/>
</dbReference>
<dbReference type="EMBL" id="JAFJYH010000126">
    <property type="protein sequence ID" value="KAG4418511.1"/>
    <property type="molecule type" value="Genomic_DNA"/>
</dbReference>
<proteinExistence type="predicted"/>
<name>A0A8H7W5M5_9HELO</name>
<sequence>MDGAADHGARARRTIRLHVSTSRAASIILHTPWSQFGPLDSWPVYILLGFLSQILDSNPPSQRCFDLFIKNTTGFEVDHTNGAYPNGQWRDFFYFLRRVAWTLVASQPLSMALWRWGFTLASSSVFPEPRLVKVVATSAVLSAGMIAWKYMAVLPSLAHAPSWLVRAWQKCVTFFQDRDPAEAPQVSERAVAQH</sequence>